<evidence type="ECO:0000256" key="5">
    <source>
        <dbReference type="ARBA" id="ARBA00023136"/>
    </source>
</evidence>
<evidence type="ECO:0000313" key="10">
    <source>
        <dbReference type="Proteomes" id="UP000282582"/>
    </source>
</evidence>
<sequence>MELDGRTRRSSRASSTKDATIEFDKQAAGHVEVVDNTERLLLDRYPLLKDLSQEELDKLDKTVVRKLDWVFLPCVTLMLLMNYLDRINVSNARLAGMQSDLNMTDVEWSAGISLFYVGYIISQIPANVFIAKGKPRVLLPACMLGWSCVTICMPAMKSPWAFMLCRFLVGITEGPFLPAVSVITSSWYTRQESPMRMGIWHAGNVTSNIFSGLMAAGILTGMDNLAGLHSWQCFFIIEGAISILVGVLGFWAIPNWPHNTPTYYFPPQMAEMAQYRSAVSAGGRSEDDEGGYFDGIRLAAKDPFTWMFAALHFFLILSQSFKDFLPSIVKTFGFSEVGTYLIQAPPYLVAYIVMLTLSWSSGRTGDHAFHIIGAILMCMVGAVIMISTLNPGARYFSVFLLCSGPFLGLNLQLAWETTVVPRPRTKRAALVAIANCVSSVTHWFSPYAFLRSQEPRYATGGGLMIAGCGLTVFAALLLRWWAQRKNKQIDRREEQTGEVTTWRFAT</sequence>
<feature type="transmembrane region" description="Helical" evidence="6">
    <location>
        <begin position="341"/>
        <end position="359"/>
    </location>
</feature>
<reference evidence="9 10" key="1">
    <citation type="journal article" date="2018" name="BMC Genomics">
        <title>Genomic evidence for intraspecific hybridization in a clonal and extremely halotolerant yeast.</title>
        <authorList>
            <person name="Gostincar C."/>
            <person name="Stajich J.E."/>
            <person name="Zupancic J."/>
            <person name="Zalar P."/>
            <person name="Gunde-Cimerman N."/>
        </authorList>
    </citation>
    <scope>NUCLEOTIDE SEQUENCE [LARGE SCALE GENOMIC DNA]</scope>
    <source>
        <strain evidence="8 10">EXF-6654</strain>
        <strain evidence="7 9">EXF-6656</strain>
    </source>
</reference>
<feature type="transmembrane region" description="Helical" evidence="6">
    <location>
        <begin position="427"/>
        <end position="445"/>
    </location>
</feature>
<dbReference type="EMBL" id="QWIK01000833">
    <property type="protein sequence ID" value="RMY00465.1"/>
    <property type="molecule type" value="Genomic_DNA"/>
</dbReference>
<evidence type="ECO:0000256" key="1">
    <source>
        <dbReference type="ARBA" id="ARBA00004141"/>
    </source>
</evidence>
<dbReference type="PANTHER" id="PTHR43791">
    <property type="entry name" value="PERMEASE-RELATED"/>
    <property type="match status" value="1"/>
</dbReference>
<feature type="transmembrane region" description="Helical" evidence="6">
    <location>
        <begin position="304"/>
        <end position="321"/>
    </location>
</feature>
<dbReference type="PANTHER" id="PTHR43791:SF13">
    <property type="entry name" value="MAJOR FACILITATOR SUPERFAMILY (MFS) PROFILE DOMAIN-CONTAINING PROTEIN"/>
    <property type="match status" value="1"/>
</dbReference>
<evidence type="ECO:0008006" key="11">
    <source>
        <dbReference type="Google" id="ProtNLM"/>
    </source>
</evidence>
<keyword evidence="5 6" id="KW-0472">Membrane</keyword>
<feature type="transmembrane region" description="Helical" evidence="6">
    <location>
        <begin position="457"/>
        <end position="482"/>
    </location>
</feature>
<feature type="transmembrane region" description="Helical" evidence="6">
    <location>
        <begin position="234"/>
        <end position="253"/>
    </location>
</feature>
<dbReference type="Proteomes" id="UP000281245">
    <property type="component" value="Unassembled WGS sequence"/>
</dbReference>
<dbReference type="VEuPathDB" id="FungiDB:BTJ68_01344"/>
<dbReference type="Pfam" id="PF07690">
    <property type="entry name" value="MFS_1"/>
    <property type="match status" value="1"/>
</dbReference>
<dbReference type="OrthoDB" id="2250022at2759"/>
<evidence type="ECO:0000313" key="8">
    <source>
        <dbReference type="EMBL" id="RMY00465.1"/>
    </source>
</evidence>
<feature type="transmembrane region" description="Helical" evidence="6">
    <location>
        <begin position="137"/>
        <end position="156"/>
    </location>
</feature>
<dbReference type="Gene3D" id="1.20.1250.20">
    <property type="entry name" value="MFS general substrate transporter like domains"/>
    <property type="match status" value="2"/>
</dbReference>
<feature type="transmembrane region" description="Helical" evidence="6">
    <location>
        <begin position="371"/>
        <end position="389"/>
    </location>
</feature>
<feature type="transmembrane region" description="Helical" evidence="6">
    <location>
        <begin position="168"/>
        <end position="188"/>
    </location>
</feature>
<dbReference type="FunFam" id="1.20.1250.20:FF:000057">
    <property type="entry name" value="MFS general substrate transporter"/>
    <property type="match status" value="1"/>
</dbReference>
<feature type="transmembrane region" description="Helical" evidence="6">
    <location>
        <begin position="395"/>
        <end position="415"/>
    </location>
</feature>
<dbReference type="AlphaFoldDB" id="A0A3M6WIQ4"/>
<name>A0A3M6WIQ4_HORWE</name>
<evidence type="ECO:0000256" key="6">
    <source>
        <dbReference type="SAM" id="Phobius"/>
    </source>
</evidence>
<evidence type="ECO:0000256" key="4">
    <source>
        <dbReference type="ARBA" id="ARBA00022989"/>
    </source>
</evidence>
<evidence type="ECO:0000313" key="7">
    <source>
        <dbReference type="EMBL" id="RMX78298.1"/>
    </source>
</evidence>
<feature type="transmembrane region" description="Helical" evidence="6">
    <location>
        <begin position="108"/>
        <end position="130"/>
    </location>
</feature>
<dbReference type="SUPFAM" id="SSF103473">
    <property type="entry name" value="MFS general substrate transporter"/>
    <property type="match status" value="1"/>
</dbReference>
<evidence type="ECO:0000313" key="9">
    <source>
        <dbReference type="Proteomes" id="UP000281245"/>
    </source>
</evidence>
<keyword evidence="2" id="KW-0813">Transport</keyword>
<keyword evidence="3 6" id="KW-0812">Transmembrane</keyword>
<feature type="transmembrane region" description="Helical" evidence="6">
    <location>
        <begin position="67"/>
        <end position="84"/>
    </location>
</feature>
<comment type="subcellular location">
    <subcellularLocation>
        <location evidence="1">Membrane</location>
        <topology evidence="1">Multi-pass membrane protein</topology>
    </subcellularLocation>
</comment>
<dbReference type="EMBL" id="QWIJ01000846">
    <property type="protein sequence ID" value="RMX78298.1"/>
    <property type="molecule type" value="Genomic_DNA"/>
</dbReference>
<organism evidence="7 9">
    <name type="scientific">Hortaea werneckii</name>
    <name type="common">Black yeast</name>
    <name type="synonym">Cladosporium werneckii</name>
    <dbReference type="NCBI Taxonomy" id="91943"/>
    <lineage>
        <taxon>Eukaryota</taxon>
        <taxon>Fungi</taxon>
        <taxon>Dikarya</taxon>
        <taxon>Ascomycota</taxon>
        <taxon>Pezizomycotina</taxon>
        <taxon>Dothideomycetes</taxon>
        <taxon>Dothideomycetidae</taxon>
        <taxon>Mycosphaerellales</taxon>
        <taxon>Teratosphaeriaceae</taxon>
        <taxon>Hortaea</taxon>
    </lineage>
</organism>
<evidence type="ECO:0000256" key="3">
    <source>
        <dbReference type="ARBA" id="ARBA00022692"/>
    </source>
</evidence>
<dbReference type="GO" id="GO:0016020">
    <property type="term" value="C:membrane"/>
    <property type="evidence" value="ECO:0007669"/>
    <property type="project" value="UniProtKB-SubCell"/>
</dbReference>
<dbReference type="GO" id="GO:0022857">
    <property type="term" value="F:transmembrane transporter activity"/>
    <property type="evidence" value="ECO:0007669"/>
    <property type="project" value="InterPro"/>
</dbReference>
<protein>
    <recommendedName>
        <fullName evidence="11">Major facilitator superfamily (MFS) profile domain-containing protein</fullName>
    </recommendedName>
</protein>
<dbReference type="Proteomes" id="UP000282582">
    <property type="component" value="Unassembled WGS sequence"/>
</dbReference>
<proteinExistence type="predicted"/>
<evidence type="ECO:0000256" key="2">
    <source>
        <dbReference type="ARBA" id="ARBA00022448"/>
    </source>
</evidence>
<comment type="caution">
    <text evidence="7">The sequence shown here is derived from an EMBL/GenBank/DDBJ whole genome shotgun (WGS) entry which is preliminary data.</text>
</comment>
<feature type="transmembrane region" description="Helical" evidence="6">
    <location>
        <begin position="200"/>
        <end position="222"/>
    </location>
</feature>
<accession>A0A3M6WIQ4</accession>
<dbReference type="FunFam" id="1.20.1250.20:FF:000013">
    <property type="entry name" value="MFS general substrate transporter"/>
    <property type="match status" value="1"/>
</dbReference>
<dbReference type="InterPro" id="IPR036259">
    <property type="entry name" value="MFS_trans_sf"/>
</dbReference>
<keyword evidence="4 6" id="KW-1133">Transmembrane helix</keyword>
<gene>
    <name evidence="8" type="ORF">D0868_08994</name>
    <name evidence="7" type="ORF">D0869_09198</name>
</gene>
<dbReference type="InterPro" id="IPR011701">
    <property type="entry name" value="MFS"/>
</dbReference>